<dbReference type="Proteomes" id="UP000242015">
    <property type="component" value="Unassembled WGS sequence"/>
</dbReference>
<organism evidence="1 2">
    <name type="scientific">Candidatus Marsarchaeota G2 archaeon BE_D</name>
    <dbReference type="NCBI Taxonomy" id="1978158"/>
    <lineage>
        <taxon>Archaea</taxon>
        <taxon>Candidatus Marsarchaeota</taxon>
        <taxon>Candidatus Marsarchaeota group 2</taxon>
    </lineage>
</organism>
<name>A0A2R6BTH2_9ARCH</name>
<proteinExistence type="predicted"/>
<evidence type="ECO:0000313" key="1">
    <source>
        <dbReference type="EMBL" id="PSO01932.1"/>
    </source>
</evidence>
<sequence length="64" mass="7704">MRDAESAHNRVETNLTHRYSIIALLEKKQSLNIRFIEYIRGDMGQETSESRIISRRCLMYTRDW</sequence>
<dbReference type="AlphaFoldDB" id="A0A2R6BTH2"/>
<reference evidence="1 2" key="1">
    <citation type="submission" date="2017-04" db="EMBL/GenBank/DDBJ databases">
        <title>Novel microbial lineages endemic to geothermal iron-oxide mats fill important gaps in the evolutionary history of Archaea.</title>
        <authorList>
            <person name="Jay Z.J."/>
            <person name="Beam J.P."/>
            <person name="Dlakic M."/>
            <person name="Rusch D.B."/>
            <person name="Kozubal M.A."/>
            <person name="Inskeep W.P."/>
        </authorList>
    </citation>
    <scope>NUCLEOTIDE SEQUENCE [LARGE SCALE GENOMIC DNA]</scope>
    <source>
        <strain evidence="1">BE_D</strain>
    </source>
</reference>
<accession>A0A2R6BTH2</accession>
<dbReference type="EMBL" id="NEXF01000785">
    <property type="protein sequence ID" value="PSO01932.1"/>
    <property type="molecule type" value="Genomic_DNA"/>
</dbReference>
<protein>
    <submittedName>
        <fullName evidence="1">Uncharacterized protein</fullName>
    </submittedName>
</protein>
<evidence type="ECO:0000313" key="2">
    <source>
        <dbReference type="Proteomes" id="UP000242015"/>
    </source>
</evidence>
<comment type="caution">
    <text evidence="1">The sequence shown here is derived from an EMBL/GenBank/DDBJ whole genome shotgun (WGS) entry which is preliminary data.</text>
</comment>
<gene>
    <name evidence="1" type="ORF">B9Q04_20485</name>
</gene>